<evidence type="ECO:0000313" key="4">
    <source>
        <dbReference type="EMBL" id="SDW03806.1"/>
    </source>
</evidence>
<accession>A0AAN4UNT0</accession>
<protein>
    <submittedName>
        <fullName evidence="4">Cytochrome c oxidase cbb3-type subunit 4</fullName>
    </submittedName>
    <submittedName>
        <fullName evidence="3">Cytochrome oxidase</fullName>
    </submittedName>
</protein>
<reference evidence="3" key="3">
    <citation type="submission" date="2023-06" db="EMBL/GenBank/DDBJ databases">
        <authorList>
            <person name="Sun Q."/>
            <person name="Zhou Y."/>
        </authorList>
    </citation>
    <scope>NUCLEOTIDE SEQUENCE</scope>
    <source>
        <strain evidence="3">CGMCC 1.10859</strain>
    </source>
</reference>
<dbReference type="Pfam" id="PF05545">
    <property type="entry name" value="FixQ"/>
    <property type="match status" value="1"/>
</dbReference>
<keyword evidence="2" id="KW-0812">Transmembrane</keyword>
<dbReference type="CDD" id="cd01324">
    <property type="entry name" value="cbb3_Oxidase_CcoQ"/>
    <property type="match status" value="1"/>
</dbReference>
<dbReference type="Proteomes" id="UP000199541">
    <property type="component" value="Unassembled WGS sequence"/>
</dbReference>
<keyword evidence="2" id="KW-0472">Membrane</keyword>
<feature type="region of interest" description="Disordered" evidence="1">
    <location>
        <begin position="48"/>
        <end position="67"/>
    </location>
</feature>
<dbReference type="Proteomes" id="UP000634647">
    <property type="component" value="Unassembled WGS sequence"/>
</dbReference>
<evidence type="ECO:0000256" key="2">
    <source>
        <dbReference type="SAM" id="Phobius"/>
    </source>
</evidence>
<dbReference type="EMBL" id="BNAB01000001">
    <property type="protein sequence ID" value="GHD98903.1"/>
    <property type="molecule type" value="Genomic_DNA"/>
</dbReference>
<feature type="transmembrane region" description="Helical" evidence="2">
    <location>
        <begin position="14"/>
        <end position="31"/>
    </location>
</feature>
<proteinExistence type="predicted"/>
<reference evidence="3" key="1">
    <citation type="journal article" date="2014" name="Int. J. Syst. Evol. Microbiol.">
        <title>Complete genome sequence of Corynebacterium casei LMG S-19264T (=DSM 44701T), isolated from a smear-ripened cheese.</title>
        <authorList>
            <consortium name="US DOE Joint Genome Institute (JGI-PGF)"/>
            <person name="Walter F."/>
            <person name="Albersmeier A."/>
            <person name="Kalinowski J."/>
            <person name="Ruckert C."/>
        </authorList>
    </citation>
    <scope>NUCLEOTIDE SEQUENCE</scope>
    <source>
        <strain evidence="3">CGMCC 1.10859</strain>
    </source>
</reference>
<evidence type="ECO:0000256" key="1">
    <source>
        <dbReference type="SAM" id="MobiDB-lite"/>
    </source>
</evidence>
<evidence type="ECO:0000313" key="3">
    <source>
        <dbReference type="EMBL" id="GHD98903.1"/>
    </source>
</evidence>
<comment type="caution">
    <text evidence="3">The sequence shown here is derived from an EMBL/GenBank/DDBJ whole genome shotgun (WGS) entry which is preliminary data.</text>
</comment>
<keyword evidence="5" id="KW-1185">Reference proteome</keyword>
<dbReference type="RefSeq" id="WP_035846746.1">
    <property type="nucleotide sequence ID" value="NZ_BNAB01000001.1"/>
</dbReference>
<dbReference type="AlphaFoldDB" id="A0AAN4UNT0"/>
<keyword evidence="2" id="KW-1133">Transmembrane helix</keyword>
<sequence length="67" mass="7586">MSTYDTLRHFADSWMLLFLVLVFLGVIVWAFRPGSRKDQDEAATAIFRNEHSPARDAADAAEKEATQ</sequence>
<name>A0AAN4UNT0_9RHOB</name>
<organism evidence="3 6">
    <name type="scientific">Allgaiera indica</name>
    <dbReference type="NCBI Taxonomy" id="765699"/>
    <lineage>
        <taxon>Bacteria</taxon>
        <taxon>Pseudomonadati</taxon>
        <taxon>Pseudomonadota</taxon>
        <taxon>Alphaproteobacteria</taxon>
        <taxon>Rhodobacterales</taxon>
        <taxon>Paracoccaceae</taxon>
        <taxon>Allgaiera</taxon>
    </lineage>
</organism>
<evidence type="ECO:0000313" key="5">
    <source>
        <dbReference type="Proteomes" id="UP000199541"/>
    </source>
</evidence>
<reference evidence="4 5" key="2">
    <citation type="submission" date="2016-10" db="EMBL/GenBank/DDBJ databases">
        <authorList>
            <person name="Varghese N."/>
            <person name="Submissions S."/>
        </authorList>
    </citation>
    <scope>NUCLEOTIDE SEQUENCE [LARGE SCALE GENOMIC DNA]</scope>
    <source>
        <strain evidence="4 5">DSM 24802</strain>
    </source>
</reference>
<evidence type="ECO:0000313" key="6">
    <source>
        <dbReference type="Proteomes" id="UP000634647"/>
    </source>
</evidence>
<dbReference type="EMBL" id="FNOB01000001">
    <property type="protein sequence ID" value="SDW03806.1"/>
    <property type="molecule type" value="Genomic_DNA"/>
</dbReference>
<dbReference type="InterPro" id="IPR008621">
    <property type="entry name" value="Cbb3-typ_cyt_oxidase_comp"/>
</dbReference>
<gene>
    <name evidence="3" type="primary">ccoQ</name>
    <name evidence="3" type="ORF">GCM10008024_04280</name>
    <name evidence="4" type="ORF">SAMN05444006_101120</name>
</gene>